<dbReference type="AlphaFoldDB" id="A0A0D8XDD2"/>
<dbReference type="PANTHER" id="PTHR12745:SF6">
    <property type="entry name" value="PROTEIN ST7 HOMOLOG"/>
    <property type="match status" value="1"/>
</dbReference>
<keyword evidence="3" id="KW-0812">Transmembrane</keyword>
<dbReference type="EMBL" id="KN716644">
    <property type="protein sequence ID" value="KJH42628.1"/>
    <property type="molecule type" value="Genomic_DNA"/>
</dbReference>
<accession>A0A0D8XDD2</accession>
<evidence type="ECO:0000256" key="1">
    <source>
        <dbReference type="ARBA" id="ARBA00004141"/>
    </source>
</evidence>
<sequence length="266" mass="30806">MNFTFRRALKAVDGNLGQSQSNQLVQHERCNDIYRQGRRRDFHMQIYIRRRLAMCARKQGRLREAIKIFKDIIRDGSMSNLLGVQENLIEACLEMQAYADVQALLVFMFTFIYIDLREPRSAVLSYTSALLKARAVADKFVADISTRRGLSSAEATAIEAITRAIEFNPHVPLYLLELRPMILPPEHYLKRGDSEAIAYAFFHIQHWKRIDGALQLLQCTWKGDFLYRYSMSGSCYPYSTQLESADRELLPGLFLALIQFLTFFQN</sequence>
<dbReference type="GO" id="GO:0016020">
    <property type="term" value="C:membrane"/>
    <property type="evidence" value="ECO:0007669"/>
    <property type="project" value="UniProtKB-SubCell"/>
</dbReference>
<organism evidence="7 8">
    <name type="scientific">Dictyocaulus viviparus</name>
    <name type="common">Bovine lungworm</name>
    <dbReference type="NCBI Taxonomy" id="29172"/>
    <lineage>
        <taxon>Eukaryota</taxon>
        <taxon>Metazoa</taxon>
        <taxon>Ecdysozoa</taxon>
        <taxon>Nematoda</taxon>
        <taxon>Chromadorea</taxon>
        <taxon>Rhabditida</taxon>
        <taxon>Rhabditina</taxon>
        <taxon>Rhabditomorpha</taxon>
        <taxon>Strongyloidea</taxon>
        <taxon>Metastrongylidae</taxon>
        <taxon>Dictyocaulus</taxon>
    </lineage>
</organism>
<reference evidence="8" key="2">
    <citation type="journal article" date="2016" name="Sci. Rep.">
        <title>Dictyocaulus viviparus genome, variome and transcriptome elucidate lungworm biology and support future intervention.</title>
        <authorList>
            <person name="McNulty S.N."/>
            <person name="Strube C."/>
            <person name="Rosa B.A."/>
            <person name="Martin J.C."/>
            <person name="Tyagi R."/>
            <person name="Choi Y.J."/>
            <person name="Wang Q."/>
            <person name="Hallsworth Pepin K."/>
            <person name="Zhang X."/>
            <person name="Ozersky P."/>
            <person name="Wilson R.K."/>
            <person name="Sternberg P.W."/>
            <person name="Gasser R.B."/>
            <person name="Mitreva M."/>
        </authorList>
    </citation>
    <scope>NUCLEOTIDE SEQUENCE [LARGE SCALE GENOMIC DNA]</scope>
    <source>
        <strain evidence="8">HannoverDv2000</strain>
    </source>
</reference>
<comment type="similarity">
    <text evidence="2">Belongs to the ST7 family.</text>
</comment>
<dbReference type="OrthoDB" id="5914722at2759"/>
<dbReference type="InterPro" id="IPR011990">
    <property type="entry name" value="TPR-like_helical_dom_sf"/>
</dbReference>
<evidence type="ECO:0000256" key="6">
    <source>
        <dbReference type="ARBA" id="ARBA00040270"/>
    </source>
</evidence>
<keyword evidence="4" id="KW-1133">Transmembrane helix</keyword>
<evidence type="ECO:0000256" key="2">
    <source>
        <dbReference type="ARBA" id="ARBA00009751"/>
    </source>
</evidence>
<evidence type="ECO:0000256" key="5">
    <source>
        <dbReference type="ARBA" id="ARBA00023136"/>
    </source>
</evidence>
<dbReference type="PANTHER" id="PTHR12745">
    <property type="entry name" value="SUPPRESSION OF TUMORIGENICITY 7"/>
    <property type="match status" value="1"/>
</dbReference>
<keyword evidence="8" id="KW-1185">Reference proteome</keyword>
<evidence type="ECO:0000256" key="4">
    <source>
        <dbReference type="ARBA" id="ARBA00022989"/>
    </source>
</evidence>
<reference evidence="7 8" key="1">
    <citation type="submission" date="2013-11" db="EMBL/GenBank/DDBJ databases">
        <title>Draft genome of the bovine lungworm Dictyocaulus viviparus.</title>
        <authorList>
            <person name="Mitreva M."/>
        </authorList>
    </citation>
    <scope>NUCLEOTIDE SEQUENCE [LARGE SCALE GENOMIC DNA]</scope>
    <source>
        <strain evidence="7 8">HannoverDv2000</strain>
    </source>
</reference>
<evidence type="ECO:0000313" key="7">
    <source>
        <dbReference type="EMBL" id="KJH42628.1"/>
    </source>
</evidence>
<comment type="subcellular location">
    <subcellularLocation>
        <location evidence="1">Membrane</location>
        <topology evidence="1">Multi-pass membrane protein</topology>
    </subcellularLocation>
</comment>
<keyword evidence="5" id="KW-0472">Membrane</keyword>
<name>A0A0D8XDD2_DICVI</name>
<dbReference type="SUPFAM" id="SSF48452">
    <property type="entry name" value="TPR-like"/>
    <property type="match status" value="1"/>
</dbReference>
<dbReference type="Gene3D" id="1.25.40.10">
    <property type="entry name" value="Tetratricopeptide repeat domain"/>
    <property type="match status" value="1"/>
</dbReference>
<proteinExistence type="inferred from homology"/>
<evidence type="ECO:0000256" key="3">
    <source>
        <dbReference type="ARBA" id="ARBA00022692"/>
    </source>
</evidence>
<protein>
    <recommendedName>
        <fullName evidence="6">Protein ST7 homolog</fullName>
    </recommendedName>
</protein>
<dbReference type="Pfam" id="PF04184">
    <property type="entry name" value="ST7"/>
    <property type="match status" value="1"/>
</dbReference>
<gene>
    <name evidence="7" type="ORF">DICVIV_11377</name>
</gene>
<evidence type="ECO:0000313" key="8">
    <source>
        <dbReference type="Proteomes" id="UP000053766"/>
    </source>
</evidence>
<dbReference type="InterPro" id="IPR007311">
    <property type="entry name" value="ST7"/>
</dbReference>
<dbReference type="Proteomes" id="UP000053766">
    <property type="component" value="Unassembled WGS sequence"/>
</dbReference>